<sequence>MKNKAIITFGVLLLTSATFVNASTFVYCGLPDGSDWDWLLGAHDSYETIEGQWARVTGANNQYFNVFRVNETEFLAKAFSCPAGYVPQPAESGTSRWEIFEIIRPDGSRYFIDGYKTYYSIINNQVTINHYFRSL</sequence>
<proteinExistence type="predicted"/>
<evidence type="ECO:0000256" key="1">
    <source>
        <dbReference type="SAM" id="SignalP"/>
    </source>
</evidence>
<keyword evidence="1" id="KW-0732">Signal</keyword>
<dbReference type="EMBL" id="RSFA01000155">
    <property type="protein sequence ID" value="RSD28532.1"/>
    <property type="molecule type" value="Genomic_DNA"/>
</dbReference>
<gene>
    <name evidence="2" type="ORF">EJA03_19175</name>
</gene>
<dbReference type="Proteomes" id="UP000269041">
    <property type="component" value="Unassembled WGS sequence"/>
</dbReference>
<evidence type="ECO:0000313" key="2">
    <source>
        <dbReference type="EMBL" id="RSD28532.1"/>
    </source>
</evidence>
<feature type="signal peptide" evidence="1">
    <location>
        <begin position="1"/>
        <end position="22"/>
    </location>
</feature>
<keyword evidence="3" id="KW-1185">Reference proteome</keyword>
<evidence type="ECO:0000313" key="3">
    <source>
        <dbReference type="Proteomes" id="UP000269041"/>
    </source>
</evidence>
<dbReference type="RefSeq" id="WP_125323340.1">
    <property type="nucleotide sequence ID" value="NZ_AP024891.1"/>
</dbReference>
<dbReference type="OrthoDB" id="5875472at2"/>
<reference evidence="2 3" key="1">
    <citation type="submission" date="2018-12" db="EMBL/GenBank/DDBJ databases">
        <title>Genomic taxonomy of the Vibrionaceae family.</title>
        <authorList>
            <person name="Gomez-Gil B."/>
            <person name="Enciso-Ibarra K."/>
        </authorList>
    </citation>
    <scope>NUCLEOTIDE SEQUENCE [LARGE SCALE GENOMIC DNA]</scope>
    <source>
        <strain evidence="2 3">CAIM 594</strain>
    </source>
</reference>
<name>A0A427TVV1_9VIBR</name>
<organism evidence="2 3">
    <name type="scientific">Vibrio pectenicida</name>
    <dbReference type="NCBI Taxonomy" id="62763"/>
    <lineage>
        <taxon>Bacteria</taxon>
        <taxon>Pseudomonadati</taxon>
        <taxon>Pseudomonadota</taxon>
        <taxon>Gammaproteobacteria</taxon>
        <taxon>Vibrionales</taxon>
        <taxon>Vibrionaceae</taxon>
        <taxon>Vibrio</taxon>
    </lineage>
</organism>
<comment type="caution">
    <text evidence="2">The sequence shown here is derived from an EMBL/GenBank/DDBJ whole genome shotgun (WGS) entry which is preliminary data.</text>
</comment>
<feature type="chain" id="PRO_5019260910" evidence="1">
    <location>
        <begin position="23"/>
        <end position="135"/>
    </location>
</feature>
<protein>
    <submittedName>
        <fullName evidence="2">Uncharacterized protein</fullName>
    </submittedName>
</protein>
<accession>A0A427TVV1</accession>
<dbReference type="AlphaFoldDB" id="A0A427TVV1"/>